<feature type="binding site" evidence="11">
    <location>
        <position position="124"/>
    </location>
    <ligand>
        <name>ATP</name>
        <dbReference type="ChEBI" id="CHEBI:30616"/>
    </ligand>
</feature>
<keyword evidence="11" id="KW-0479">Metal-binding</keyword>
<dbReference type="SUPFAM" id="SSF52540">
    <property type="entry name" value="P-loop containing nucleoside triphosphate hydrolases"/>
    <property type="match status" value="1"/>
</dbReference>
<dbReference type="PROSITE" id="PS01128">
    <property type="entry name" value="SHIKIMATE_KINASE"/>
    <property type="match status" value="1"/>
</dbReference>
<dbReference type="CDD" id="cd00464">
    <property type="entry name" value="SK"/>
    <property type="match status" value="1"/>
</dbReference>
<keyword evidence="11" id="KW-0963">Cytoplasm</keyword>
<dbReference type="InterPro" id="IPR000623">
    <property type="entry name" value="Shikimate_kinase/TSH1"/>
</dbReference>
<keyword evidence="8 11" id="KW-0067">ATP-binding</keyword>
<dbReference type="GO" id="GO:0005524">
    <property type="term" value="F:ATP binding"/>
    <property type="evidence" value="ECO:0007669"/>
    <property type="project" value="UniProtKB-UniRule"/>
</dbReference>
<comment type="subcellular location">
    <subcellularLocation>
        <location evidence="11">Cytoplasm</location>
    </subcellularLocation>
</comment>
<dbReference type="GO" id="GO:0008652">
    <property type="term" value="P:amino acid biosynthetic process"/>
    <property type="evidence" value="ECO:0007669"/>
    <property type="project" value="UniProtKB-KW"/>
</dbReference>
<dbReference type="AlphaFoldDB" id="A0AA37UVM4"/>
<keyword evidence="11" id="KW-0460">Magnesium</keyword>
<evidence type="ECO:0000256" key="8">
    <source>
        <dbReference type="ARBA" id="ARBA00022840"/>
    </source>
</evidence>
<evidence type="ECO:0000313" key="12">
    <source>
        <dbReference type="EMBL" id="GMA31266.1"/>
    </source>
</evidence>
<keyword evidence="5 11" id="KW-0808">Transferase</keyword>
<comment type="cofactor">
    <cofactor evidence="11">
        <name>Mg(2+)</name>
        <dbReference type="ChEBI" id="CHEBI:18420"/>
    </cofactor>
    <text evidence="11">Binds 1 Mg(2+) ion per subunit.</text>
</comment>
<evidence type="ECO:0000256" key="7">
    <source>
        <dbReference type="ARBA" id="ARBA00022777"/>
    </source>
</evidence>
<dbReference type="InterPro" id="IPR027417">
    <property type="entry name" value="P-loop_NTPase"/>
</dbReference>
<feature type="binding site" evidence="11">
    <location>
        <position position="142"/>
    </location>
    <ligand>
        <name>substrate</name>
    </ligand>
</feature>
<dbReference type="Proteomes" id="UP001157161">
    <property type="component" value="Unassembled WGS sequence"/>
</dbReference>
<gene>
    <name evidence="12" type="primary">aroK_1</name>
    <name evidence="11" type="synonym">aroK</name>
    <name evidence="12" type="ORF">GCM10025875_12580</name>
</gene>
<reference evidence="12" key="1">
    <citation type="journal article" date="2014" name="Int. J. Syst. Evol. Microbiol.">
        <title>Complete genome sequence of Corynebacterium casei LMG S-19264T (=DSM 44701T), isolated from a smear-ripened cheese.</title>
        <authorList>
            <consortium name="US DOE Joint Genome Institute (JGI-PGF)"/>
            <person name="Walter F."/>
            <person name="Albersmeier A."/>
            <person name="Kalinowski J."/>
            <person name="Ruckert C."/>
        </authorList>
    </citation>
    <scope>NUCLEOTIDE SEQUENCE</scope>
    <source>
        <strain evidence="12">NBRC 112290</strain>
    </source>
</reference>
<dbReference type="GO" id="GO:0009423">
    <property type="term" value="P:chorismate biosynthetic process"/>
    <property type="evidence" value="ECO:0007669"/>
    <property type="project" value="UniProtKB-UniRule"/>
</dbReference>
<name>A0AA37UVM4_9MICO</name>
<dbReference type="HAMAP" id="MF_00109">
    <property type="entry name" value="Shikimate_kinase"/>
    <property type="match status" value="1"/>
</dbReference>
<evidence type="ECO:0000256" key="5">
    <source>
        <dbReference type="ARBA" id="ARBA00022679"/>
    </source>
</evidence>
<comment type="function">
    <text evidence="11">Catalyzes the specific phosphorylation of the 3-hydroxyl group of shikimic acid using ATP as a cosubstrate.</text>
</comment>
<keyword evidence="7 11" id="KW-0418">Kinase</keyword>
<evidence type="ECO:0000256" key="3">
    <source>
        <dbReference type="ARBA" id="ARBA00012154"/>
    </source>
</evidence>
<evidence type="ECO:0000256" key="11">
    <source>
        <dbReference type="HAMAP-Rule" id="MF_00109"/>
    </source>
</evidence>
<dbReference type="PANTHER" id="PTHR21087">
    <property type="entry name" value="SHIKIMATE KINASE"/>
    <property type="match status" value="1"/>
</dbReference>
<organism evidence="12 13">
    <name type="scientific">Litorihabitans aurantiacus</name>
    <dbReference type="NCBI Taxonomy" id="1930061"/>
    <lineage>
        <taxon>Bacteria</taxon>
        <taxon>Bacillati</taxon>
        <taxon>Actinomycetota</taxon>
        <taxon>Actinomycetes</taxon>
        <taxon>Micrococcales</taxon>
        <taxon>Beutenbergiaceae</taxon>
        <taxon>Litorihabitans</taxon>
    </lineage>
</organism>
<keyword evidence="6 11" id="KW-0547">Nucleotide-binding</keyword>
<reference evidence="12" key="2">
    <citation type="submission" date="2023-02" db="EMBL/GenBank/DDBJ databases">
        <authorList>
            <person name="Sun Q."/>
            <person name="Mori K."/>
        </authorList>
    </citation>
    <scope>NUCLEOTIDE SEQUENCE</scope>
    <source>
        <strain evidence="12">NBRC 112290</strain>
    </source>
</reference>
<feature type="binding site" evidence="11">
    <location>
        <position position="159"/>
    </location>
    <ligand>
        <name>ATP</name>
        <dbReference type="ChEBI" id="CHEBI:30616"/>
    </ligand>
</feature>
<feature type="binding site" evidence="11">
    <location>
        <position position="82"/>
    </location>
    <ligand>
        <name>substrate</name>
    </ligand>
</feature>
<comment type="caution">
    <text evidence="12">The sequence shown here is derived from an EMBL/GenBank/DDBJ whole genome shotgun (WGS) entry which is preliminary data.</text>
</comment>
<dbReference type="InterPro" id="IPR031322">
    <property type="entry name" value="Shikimate/glucono_kinase"/>
</dbReference>
<feature type="binding site" evidence="11">
    <location>
        <position position="36"/>
    </location>
    <ligand>
        <name>substrate</name>
    </ligand>
</feature>
<dbReference type="InterPro" id="IPR023000">
    <property type="entry name" value="Shikimate_kinase_CS"/>
</dbReference>
<evidence type="ECO:0000256" key="2">
    <source>
        <dbReference type="ARBA" id="ARBA00006997"/>
    </source>
</evidence>
<keyword evidence="4 11" id="KW-0028">Amino-acid biosynthesis</keyword>
<dbReference type="RefSeq" id="WP_284250126.1">
    <property type="nucleotide sequence ID" value="NZ_BSUM01000001.1"/>
</dbReference>
<comment type="pathway">
    <text evidence="1 11">Metabolic intermediate biosynthesis; chorismate biosynthesis; chorismate from D-erythrose 4-phosphate and phosphoenolpyruvate: step 5/7.</text>
</comment>
<dbReference type="PANTHER" id="PTHR21087:SF16">
    <property type="entry name" value="SHIKIMATE KINASE 1, CHLOROPLASTIC"/>
    <property type="match status" value="1"/>
</dbReference>
<feature type="binding site" evidence="11">
    <location>
        <position position="60"/>
    </location>
    <ligand>
        <name>substrate</name>
    </ligand>
</feature>
<keyword evidence="9 11" id="KW-0057">Aromatic amino acid biosynthesis</keyword>
<protein>
    <recommendedName>
        <fullName evidence="3 11">Shikimate kinase</fullName>
        <shortName evidence="11">SK</shortName>
        <ecNumber evidence="3 11">2.7.1.71</ecNumber>
    </recommendedName>
</protein>
<comment type="catalytic activity">
    <reaction evidence="10 11">
        <text>shikimate + ATP = 3-phosphoshikimate + ADP + H(+)</text>
        <dbReference type="Rhea" id="RHEA:13121"/>
        <dbReference type="ChEBI" id="CHEBI:15378"/>
        <dbReference type="ChEBI" id="CHEBI:30616"/>
        <dbReference type="ChEBI" id="CHEBI:36208"/>
        <dbReference type="ChEBI" id="CHEBI:145989"/>
        <dbReference type="ChEBI" id="CHEBI:456216"/>
        <dbReference type="EC" id="2.7.1.71"/>
    </reaction>
</comment>
<dbReference type="GO" id="GO:0000287">
    <property type="term" value="F:magnesium ion binding"/>
    <property type="evidence" value="ECO:0007669"/>
    <property type="project" value="UniProtKB-UniRule"/>
</dbReference>
<keyword evidence="13" id="KW-1185">Reference proteome</keyword>
<feature type="binding site" evidence="11">
    <location>
        <position position="18"/>
    </location>
    <ligand>
        <name>Mg(2+)</name>
        <dbReference type="ChEBI" id="CHEBI:18420"/>
    </ligand>
</feature>
<comment type="similarity">
    <text evidence="2 11">Belongs to the shikimate kinase family.</text>
</comment>
<evidence type="ECO:0000256" key="9">
    <source>
        <dbReference type="ARBA" id="ARBA00023141"/>
    </source>
</evidence>
<feature type="binding site" evidence="11">
    <location>
        <begin position="14"/>
        <end position="19"/>
    </location>
    <ligand>
        <name>ATP</name>
        <dbReference type="ChEBI" id="CHEBI:30616"/>
    </ligand>
</feature>
<dbReference type="GO" id="GO:0004765">
    <property type="term" value="F:shikimate kinase activity"/>
    <property type="evidence" value="ECO:0007669"/>
    <property type="project" value="UniProtKB-UniRule"/>
</dbReference>
<accession>A0AA37UVM4</accession>
<evidence type="ECO:0000313" key="13">
    <source>
        <dbReference type="Proteomes" id="UP001157161"/>
    </source>
</evidence>
<dbReference type="GO" id="GO:0005829">
    <property type="term" value="C:cytosol"/>
    <property type="evidence" value="ECO:0007669"/>
    <property type="project" value="TreeGrafter"/>
</dbReference>
<dbReference type="EC" id="2.7.1.71" evidence="3 11"/>
<dbReference type="Gene3D" id="3.40.50.300">
    <property type="entry name" value="P-loop containing nucleotide triphosphate hydrolases"/>
    <property type="match status" value="1"/>
</dbReference>
<comment type="subunit">
    <text evidence="11">Monomer.</text>
</comment>
<dbReference type="Pfam" id="PF01202">
    <property type="entry name" value="SKI"/>
    <property type="match status" value="1"/>
</dbReference>
<evidence type="ECO:0000256" key="1">
    <source>
        <dbReference type="ARBA" id="ARBA00004842"/>
    </source>
</evidence>
<proteinExistence type="inferred from homology"/>
<evidence type="ECO:0000256" key="10">
    <source>
        <dbReference type="ARBA" id="ARBA00048567"/>
    </source>
</evidence>
<dbReference type="GO" id="GO:0009073">
    <property type="term" value="P:aromatic amino acid family biosynthetic process"/>
    <property type="evidence" value="ECO:0007669"/>
    <property type="project" value="UniProtKB-KW"/>
</dbReference>
<dbReference type="PRINTS" id="PR01100">
    <property type="entry name" value="SHIKIMTKNASE"/>
</dbReference>
<sequence length="183" mass="19517">MSARPAVVLCGPMGSGKSAVGRRLATRLATGFLDSDTEVEETEGRTVAEIFASDGEPRFRDLEHAAVARALTGHDGVLALGGGAVMDARTQEALADYRAAGGVVAYLQVGVRDAMLRIGSAASRPLLAEDPRERWSRLASEREGTYRLVSDLVVVTDRRSPGAVVREIADHLSGAEEWRATTR</sequence>
<dbReference type="EMBL" id="BSUM01000001">
    <property type="protein sequence ID" value="GMA31266.1"/>
    <property type="molecule type" value="Genomic_DNA"/>
</dbReference>
<evidence type="ECO:0000256" key="6">
    <source>
        <dbReference type="ARBA" id="ARBA00022741"/>
    </source>
</evidence>
<evidence type="ECO:0000256" key="4">
    <source>
        <dbReference type="ARBA" id="ARBA00022605"/>
    </source>
</evidence>